<dbReference type="Pfam" id="PF14543">
    <property type="entry name" value="TAXi_N"/>
    <property type="match status" value="2"/>
</dbReference>
<dbReference type="FunFam" id="2.40.70.10:FF:000096">
    <property type="entry name" value="Basic 7S globulin"/>
    <property type="match status" value="2"/>
</dbReference>
<dbReference type="PANTHER" id="PTHR47965:SF108">
    <property type="entry name" value="XYLOGLUCANASE-SPECIFIC ENDOGLUCANASE INHIBITOR PROTEIN"/>
    <property type="match status" value="1"/>
</dbReference>
<dbReference type="GO" id="GO:0006508">
    <property type="term" value="P:proteolysis"/>
    <property type="evidence" value="ECO:0007669"/>
    <property type="project" value="InterPro"/>
</dbReference>
<dbReference type="InterPro" id="IPR001461">
    <property type="entry name" value="Aspartic_peptidase_A1"/>
</dbReference>
<dbReference type="InterPro" id="IPR032799">
    <property type="entry name" value="TAXi_C"/>
</dbReference>
<keyword evidence="5" id="KW-1185">Reference proteome</keyword>
<comment type="similarity">
    <text evidence="1">Belongs to the peptidase A1 family.</text>
</comment>
<evidence type="ECO:0000259" key="3">
    <source>
        <dbReference type="PROSITE" id="PS51767"/>
    </source>
</evidence>
<feature type="domain" description="Peptidase A1" evidence="3">
    <location>
        <begin position="628"/>
        <end position="977"/>
    </location>
</feature>
<dbReference type="Pfam" id="PF14541">
    <property type="entry name" value="TAXi_C"/>
    <property type="match status" value="3"/>
</dbReference>
<dbReference type="AlphaFoldDB" id="A0A445GRZ9"/>
<organism evidence="4 5">
    <name type="scientific">Glycine soja</name>
    <name type="common">Wild soybean</name>
    <dbReference type="NCBI Taxonomy" id="3848"/>
    <lineage>
        <taxon>Eukaryota</taxon>
        <taxon>Viridiplantae</taxon>
        <taxon>Streptophyta</taxon>
        <taxon>Embryophyta</taxon>
        <taxon>Tracheophyta</taxon>
        <taxon>Spermatophyta</taxon>
        <taxon>Magnoliopsida</taxon>
        <taxon>eudicotyledons</taxon>
        <taxon>Gunneridae</taxon>
        <taxon>Pentapetalae</taxon>
        <taxon>rosids</taxon>
        <taxon>fabids</taxon>
        <taxon>Fabales</taxon>
        <taxon>Fabaceae</taxon>
        <taxon>Papilionoideae</taxon>
        <taxon>50 kb inversion clade</taxon>
        <taxon>NPAAA clade</taxon>
        <taxon>indigoferoid/millettioid clade</taxon>
        <taxon>Phaseoleae</taxon>
        <taxon>Glycine</taxon>
        <taxon>Glycine subgen. Soja</taxon>
    </lineage>
</organism>
<protein>
    <submittedName>
        <fullName evidence="4">Basic 7S globulin 2</fullName>
    </submittedName>
</protein>
<dbReference type="Proteomes" id="UP000289340">
    <property type="component" value="Chromosome 15"/>
</dbReference>
<reference evidence="4 5" key="1">
    <citation type="submission" date="2018-09" db="EMBL/GenBank/DDBJ databases">
        <title>A high-quality reference genome of wild soybean provides a powerful tool to mine soybean genomes.</title>
        <authorList>
            <person name="Xie M."/>
            <person name="Chung C.Y.L."/>
            <person name="Li M.-W."/>
            <person name="Wong F.-L."/>
            <person name="Chan T.-F."/>
            <person name="Lam H.-M."/>
        </authorList>
    </citation>
    <scope>NUCLEOTIDE SEQUENCE [LARGE SCALE GENOMIC DNA]</scope>
    <source>
        <strain evidence="5">cv. W05</strain>
        <tissue evidence="4">Hypocotyl of etiolated seedlings</tissue>
    </source>
</reference>
<evidence type="ECO:0000256" key="2">
    <source>
        <dbReference type="SAM" id="SignalP"/>
    </source>
</evidence>
<name>A0A445GRZ9_GLYSO</name>
<dbReference type="PROSITE" id="PS51767">
    <property type="entry name" value="PEPTIDASE_A1"/>
    <property type="match status" value="2"/>
</dbReference>
<feature type="domain" description="Peptidase A1" evidence="3">
    <location>
        <begin position="46"/>
        <end position="407"/>
    </location>
</feature>
<dbReference type="InterPro" id="IPR032861">
    <property type="entry name" value="TAXi_N"/>
</dbReference>
<evidence type="ECO:0000313" key="5">
    <source>
        <dbReference type="Proteomes" id="UP000289340"/>
    </source>
</evidence>
<accession>A0A445GRZ9</accession>
<sequence>MATPTCVLYFCVLVFFVSPSLSASNEFPKTGYISLPINIDPTTHQHFTSIGIGTPRHNMNLAIDISGSYLWYDCGGNYNSSSYNPVLWDSPQCPGPEPFQSNCDAGFPFKPGCTNNTCNVALDNPFADFGFGGDLGHDFLFTPQIKLPQTFFSVCSESSRFPQLPILVGLPKGTKGSLGLARQSPFTLQSQISSSFNNVPPKFTLCLPSSGKKGHLFIGGRPTFSTPLSQIGFDSRYSNYDYFFHLNSIHINHKPVQFNTSGLSVDLNDNVGTKISTLHPFTVLHPQVYQPFVKAFVKAAKTKNMKRVKKVHPFGTCYDATTVGDHREAVPAIDLVLEAEELGRFGKVSYEIYGHDSLVEVKKGVLCLAFVNGGIRALDAVLLGAHQLKDRILVFDEKCGSHYNSSSYNPVPWDSPQCPHPEAYLSNCDSGLPFTAHISSSFNVPPKFTLCLPSSGKKGHHLFIGGGPTLISTSLSQTGFGDGNFSNYEYAFHLNSININHKPVKFNTSDIRFLDGNGNAGAIISTIQPYTVLHRSVYQPFVKVFVKAEKAKNMKRVKKVHPFGTCYDANTIADVPAINLVLESRIGKGNYDISGHDSLVEVRKASNEFPKTGFITLPINIDSTTPQYFTSVCIGTQRHNMNLAIDLSGNYLWYECDSHYNSSSYNPVTCVSPHCPQGSPCLGCDGSPRKPGCTNDTCGFDVVNPFSDSTFIGDMGHDFLFLPQIKLPQTFVYGCAETSRFSSIPILSGLAKGIKGILGLARTPHTLPFQISSSFNVPPKFTLCLPSSGKGKLFIGGRPSSSIISLSQTGFGGFSSTEYFIHVNSITINDKPVKFGASFLFRDENGNGGSVISTMSPYTVLHHSIYKPFVRDFVEAATAKNIKRVKSVHPFGECFDANTIKDGKAVPDIKLAMDGRFRKVSYGICAHNSLVEVRKGVLCLAFVDGGEFAVTGVVLDGHQLRDRVLEFDLSTSVLSFSSSLLLQNKTCSDHSSL</sequence>
<dbReference type="SUPFAM" id="SSF50630">
    <property type="entry name" value="Acid proteases"/>
    <property type="match status" value="3"/>
</dbReference>
<dbReference type="InterPro" id="IPR033121">
    <property type="entry name" value="PEPTIDASE_A1"/>
</dbReference>
<gene>
    <name evidence="4" type="ORF">D0Y65_040520</name>
</gene>
<feature type="signal peptide" evidence="2">
    <location>
        <begin position="1"/>
        <end position="22"/>
    </location>
</feature>
<comment type="caution">
    <text evidence="4">The sequence shown here is derived from an EMBL/GenBank/DDBJ whole genome shotgun (WGS) entry which is preliminary data.</text>
</comment>
<dbReference type="EMBL" id="QZWG01000015">
    <property type="protein sequence ID" value="RZB63992.1"/>
    <property type="molecule type" value="Genomic_DNA"/>
</dbReference>
<feature type="chain" id="PRO_5019177697" evidence="2">
    <location>
        <begin position="23"/>
        <end position="993"/>
    </location>
</feature>
<evidence type="ECO:0000313" key="4">
    <source>
        <dbReference type="EMBL" id="RZB63992.1"/>
    </source>
</evidence>
<keyword evidence="2" id="KW-0732">Signal</keyword>
<dbReference type="Gene3D" id="2.40.70.10">
    <property type="entry name" value="Acid Proteases"/>
    <property type="match status" value="4"/>
</dbReference>
<dbReference type="InterPro" id="IPR021109">
    <property type="entry name" value="Peptidase_aspartic_dom_sf"/>
</dbReference>
<evidence type="ECO:0000256" key="1">
    <source>
        <dbReference type="ARBA" id="ARBA00007447"/>
    </source>
</evidence>
<proteinExistence type="inferred from homology"/>
<dbReference type="PANTHER" id="PTHR47965">
    <property type="entry name" value="ASPARTYL PROTEASE-RELATED"/>
    <property type="match status" value="1"/>
</dbReference>
<dbReference type="GO" id="GO:0004190">
    <property type="term" value="F:aspartic-type endopeptidase activity"/>
    <property type="evidence" value="ECO:0007669"/>
    <property type="project" value="InterPro"/>
</dbReference>